<evidence type="ECO:0000256" key="4">
    <source>
        <dbReference type="ARBA" id="ARBA00022490"/>
    </source>
</evidence>
<evidence type="ECO:0000256" key="7">
    <source>
        <dbReference type="ARBA" id="ARBA00023242"/>
    </source>
</evidence>
<dbReference type="PANTHER" id="PTHR12860:SF0">
    <property type="entry name" value="SIGNAL RECOGNITION PARTICLE SUBUNIT SRP68"/>
    <property type="match status" value="1"/>
</dbReference>
<dbReference type="AlphaFoldDB" id="A0A376B2V7"/>
<comment type="subcellular location">
    <subcellularLocation>
        <location evidence="1">Cytoplasm</location>
    </subcellularLocation>
    <subcellularLocation>
        <location evidence="2">Nucleus</location>
        <location evidence="2">Nucleolus</location>
    </subcellularLocation>
</comment>
<dbReference type="Pfam" id="PF16969">
    <property type="entry name" value="SRP68"/>
    <property type="match status" value="1"/>
</dbReference>
<dbReference type="GO" id="GO:0030942">
    <property type="term" value="F:endoplasmic reticulum signal peptide binding"/>
    <property type="evidence" value="ECO:0007669"/>
    <property type="project" value="InterPro"/>
</dbReference>
<evidence type="ECO:0000256" key="6">
    <source>
        <dbReference type="ARBA" id="ARBA00023135"/>
    </source>
</evidence>
<evidence type="ECO:0000256" key="8">
    <source>
        <dbReference type="ARBA" id="ARBA00023274"/>
    </source>
</evidence>
<keyword evidence="4" id="KW-0963">Cytoplasm</keyword>
<dbReference type="PANTHER" id="PTHR12860">
    <property type="entry name" value="SIGNAL RECOGNITION PARTICLE 68 KDA PROTEIN"/>
    <property type="match status" value="1"/>
</dbReference>
<keyword evidence="6" id="KW-0733">Signal recognition particle</keyword>
<dbReference type="Gene3D" id="1.10.3450.40">
    <property type="entry name" value="Signal recognition particle, SRP68 subunit, RNA-binding domain"/>
    <property type="match status" value="1"/>
</dbReference>
<gene>
    <name evidence="10" type="ORF">SCODWIG_00221</name>
</gene>
<name>A0A376B2V7_9ASCO</name>
<dbReference type="InterPro" id="IPR026258">
    <property type="entry name" value="SRP68"/>
</dbReference>
<proteinExistence type="inferred from homology"/>
<dbReference type="GO" id="GO:0005786">
    <property type="term" value="C:signal recognition particle, endoplasmic reticulum targeting"/>
    <property type="evidence" value="ECO:0007669"/>
    <property type="project" value="UniProtKB-KW"/>
</dbReference>
<keyword evidence="7" id="KW-0539">Nucleus</keyword>
<dbReference type="InterPro" id="IPR038253">
    <property type="entry name" value="SRP68_N_sf"/>
</dbReference>
<keyword evidence="11" id="KW-1185">Reference proteome</keyword>
<protein>
    <recommendedName>
        <fullName evidence="9">Signal recognition particle subunit SRP68</fullName>
    </recommendedName>
</protein>
<evidence type="ECO:0000256" key="1">
    <source>
        <dbReference type="ARBA" id="ARBA00004496"/>
    </source>
</evidence>
<evidence type="ECO:0000313" key="11">
    <source>
        <dbReference type="Proteomes" id="UP000262825"/>
    </source>
</evidence>
<evidence type="ECO:0000256" key="9">
    <source>
        <dbReference type="ARBA" id="ARBA00029498"/>
    </source>
</evidence>
<evidence type="ECO:0000313" key="10">
    <source>
        <dbReference type="EMBL" id="SSD58460.1"/>
    </source>
</evidence>
<reference evidence="11" key="1">
    <citation type="submission" date="2018-06" db="EMBL/GenBank/DDBJ databases">
        <authorList>
            <person name="Guldener U."/>
        </authorList>
    </citation>
    <scope>NUCLEOTIDE SEQUENCE [LARGE SCALE GENOMIC DNA]</scope>
    <source>
        <strain evidence="11">UTAD17</strain>
    </source>
</reference>
<dbReference type="EMBL" id="UFAJ01000015">
    <property type="protein sequence ID" value="SSD58460.1"/>
    <property type="molecule type" value="Genomic_DNA"/>
</dbReference>
<dbReference type="Proteomes" id="UP000262825">
    <property type="component" value="Unassembled WGS sequence"/>
</dbReference>
<organism evidence="10 11">
    <name type="scientific">Saccharomycodes ludwigii</name>
    <dbReference type="NCBI Taxonomy" id="36035"/>
    <lineage>
        <taxon>Eukaryota</taxon>
        <taxon>Fungi</taxon>
        <taxon>Dikarya</taxon>
        <taxon>Ascomycota</taxon>
        <taxon>Saccharomycotina</taxon>
        <taxon>Saccharomycetes</taxon>
        <taxon>Saccharomycodales</taxon>
        <taxon>Saccharomycodaceae</taxon>
        <taxon>Saccharomycodes</taxon>
    </lineage>
</organism>
<sequence length="584" mass="67372">MDSKYYSPLRNTFGLRPDDFSYSSGKEFKKAHIKVNHKLIKLRHYCNVICKDTHNYTSKLNKLAEEDHYAKNKKLIGALFLQLAERDLIYVESLRLRNKVSNKNKQVPTRLKKASKYTSKMIEITSSEKNWKTRLEYLIYDRLARIEYYLSRKNNSKFQSTLTVEFNKVLAALELLSSVNADMDGNYSSIVEKIKLKYKFISTNGVTINLQDNKNEDEIIKILLEQGYVPSKEGPEKNGNIDLLKEVTWRSYTASIHNKNVAKYITEAMQLQETNDKRDHNTTKDSKNSSSLGISSIDEILLYYNMAEEELNKSMDPEDNSDQILSTFIRYNRLFVLIKRDARMFDKLITQWNSKIKFIIRKHSTEKYLQHKYGEIERISKGLTSYLSQVLALPGVYSDDELTSALNLAIAYYESSIESYCLATLYKIKGKHLESMALFTDALEKIKDSNNNNNIEIPCGIISNENVQDLINFTEQGCESVKNLALYAEKLQRKAGNIKFEGTVAENIHIVDPSITKLHNLFPLKPIVKPVMAKPTLYDLAFNYIGLDNVPTKTQHQEKEKISNDSKNVNNENKKKSFFGLFRG</sequence>
<accession>A0A376B2V7</accession>
<evidence type="ECO:0000256" key="5">
    <source>
        <dbReference type="ARBA" id="ARBA00022884"/>
    </source>
</evidence>
<keyword evidence="5" id="KW-0694">RNA-binding</keyword>
<keyword evidence="8" id="KW-0687">Ribonucleoprotein</keyword>
<dbReference type="GO" id="GO:0006614">
    <property type="term" value="P:SRP-dependent cotranslational protein targeting to membrane"/>
    <property type="evidence" value="ECO:0007669"/>
    <property type="project" value="InterPro"/>
</dbReference>
<dbReference type="GO" id="GO:0008312">
    <property type="term" value="F:7S RNA binding"/>
    <property type="evidence" value="ECO:0007669"/>
    <property type="project" value="InterPro"/>
</dbReference>
<evidence type="ECO:0000256" key="2">
    <source>
        <dbReference type="ARBA" id="ARBA00004604"/>
    </source>
</evidence>
<dbReference type="VEuPathDB" id="FungiDB:SCODWIG_00221"/>
<comment type="similarity">
    <text evidence="3">Belongs to the SRP68 family.</text>
</comment>
<dbReference type="GO" id="GO:0005730">
    <property type="term" value="C:nucleolus"/>
    <property type="evidence" value="ECO:0007669"/>
    <property type="project" value="UniProtKB-SubCell"/>
</dbReference>
<dbReference type="GO" id="GO:0005047">
    <property type="term" value="F:signal recognition particle binding"/>
    <property type="evidence" value="ECO:0007669"/>
    <property type="project" value="InterPro"/>
</dbReference>
<evidence type="ECO:0000256" key="3">
    <source>
        <dbReference type="ARBA" id="ARBA00009352"/>
    </source>
</evidence>